<evidence type="ECO:0000256" key="1">
    <source>
        <dbReference type="SAM" id="MobiDB-lite"/>
    </source>
</evidence>
<organism evidence="2 3">
    <name type="scientific">Cupriavidus taiwanensis</name>
    <dbReference type="NCBI Taxonomy" id="164546"/>
    <lineage>
        <taxon>Bacteria</taxon>
        <taxon>Pseudomonadati</taxon>
        <taxon>Pseudomonadota</taxon>
        <taxon>Betaproteobacteria</taxon>
        <taxon>Burkholderiales</taxon>
        <taxon>Burkholderiaceae</taxon>
        <taxon>Cupriavidus</taxon>
    </lineage>
</organism>
<dbReference type="AlphaFoldDB" id="A0A375INV6"/>
<dbReference type="Proteomes" id="UP000255505">
    <property type="component" value="Plasmid II"/>
</dbReference>
<evidence type="ECO:0000313" key="3">
    <source>
        <dbReference type="Proteomes" id="UP000255505"/>
    </source>
</evidence>
<name>A0A375INV6_9BURK</name>
<protein>
    <submittedName>
        <fullName evidence="2">Uncharacterized protein</fullName>
    </submittedName>
</protein>
<sequence length="72" mass="8236">MLTPAPAAPRARRHRAAGRRGRRNKDGGRGRKRQAWREAERERPQMITIRISNLKAIPAARGARPGSIYQYF</sequence>
<proteinExistence type="predicted"/>
<geneLocation type="plasmid" evidence="2">
    <name>II</name>
</geneLocation>
<keyword evidence="2" id="KW-0614">Plasmid</keyword>
<evidence type="ECO:0000313" key="2">
    <source>
        <dbReference type="EMBL" id="SPK76237.1"/>
    </source>
</evidence>
<feature type="region of interest" description="Disordered" evidence="1">
    <location>
        <begin position="1"/>
        <end position="42"/>
    </location>
</feature>
<feature type="compositionally biased region" description="Basic and acidic residues" evidence="1">
    <location>
        <begin position="24"/>
        <end position="42"/>
    </location>
</feature>
<feature type="compositionally biased region" description="Basic residues" evidence="1">
    <location>
        <begin position="10"/>
        <end position="23"/>
    </location>
</feature>
<dbReference type="EMBL" id="LT991977">
    <property type="protein sequence ID" value="SPK76237.1"/>
    <property type="molecule type" value="Genomic_DNA"/>
</dbReference>
<reference evidence="2 3" key="1">
    <citation type="submission" date="2018-01" db="EMBL/GenBank/DDBJ databases">
        <authorList>
            <person name="Gaut B.S."/>
            <person name="Morton B.R."/>
            <person name="Clegg M.T."/>
            <person name="Duvall M.R."/>
        </authorList>
    </citation>
    <scope>NUCLEOTIDE SEQUENCE [LARGE SCALE GENOMIC DNA]</scope>
    <source>
        <strain evidence="2">Cupriavidus taiwanensis LMG 19425</strain>
        <plasmid evidence="3">Plasmid ii</plasmid>
    </source>
</reference>
<gene>
    <name evidence="2" type="ORF">CT19425_MP70405</name>
</gene>
<accession>A0A375INV6</accession>